<keyword evidence="10" id="KW-0067">ATP-binding</keyword>
<comment type="subcellular location">
    <subcellularLocation>
        <location evidence="2">Cell membrane</location>
        <topology evidence="2">Multi-pass membrane protein</topology>
    </subcellularLocation>
</comment>
<dbReference type="Pfam" id="PF00512">
    <property type="entry name" value="HisKA"/>
    <property type="match status" value="1"/>
</dbReference>
<feature type="modified residue" description="4-aspartylphosphate" evidence="14">
    <location>
        <position position="1172"/>
    </location>
</feature>
<keyword evidence="5 14" id="KW-0597">Phosphoprotein</keyword>
<dbReference type="InterPro" id="IPR036890">
    <property type="entry name" value="HATPase_C_sf"/>
</dbReference>
<dbReference type="SUPFAM" id="SSF55874">
    <property type="entry name" value="ATPase domain of HSP90 chaperone/DNA topoisomerase II/histidine kinase"/>
    <property type="match status" value="1"/>
</dbReference>
<dbReference type="Pfam" id="PF07494">
    <property type="entry name" value="Reg_prop"/>
    <property type="match status" value="9"/>
</dbReference>
<dbReference type="GO" id="GO:0000155">
    <property type="term" value="F:phosphorelay sensor kinase activity"/>
    <property type="evidence" value="ECO:0007669"/>
    <property type="project" value="InterPro"/>
</dbReference>
<evidence type="ECO:0000256" key="2">
    <source>
        <dbReference type="ARBA" id="ARBA00004651"/>
    </source>
</evidence>
<dbReference type="CDD" id="cd00156">
    <property type="entry name" value="REC"/>
    <property type="match status" value="1"/>
</dbReference>
<evidence type="ECO:0000259" key="18">
    <source>
        <dbReference type="PROSITE" id="PS50110"/>
    </source>
</evidence>
<dbReference type="Pfam" id="PF07495">
    <property type="entry name" value="Y_Y_Y"/>
    <property type="match status" value="1"/>
</dbReference>
<evidence type="ECO:0000256" key="14">
    <source>
        <dbReference type="PROSITE-ProRule" id="PRU00169"/>
    </source>
</evidence>
<dbReference type="Pfam" id="PF00072">
    <property type="entry name" value="Response_reg"/>
    <property type="match status" value="2"/>
</dbReference>
<proteinExistence type="predicted"/>
<dbReference type="PANTHER" id="PTHR45339:SF1">
    <property type="entry name" value="HYBRID SIGNAL TRANSDUCTION HISTIDINE KINASE J"/>
    <property type="match status" value="1"/>
</dbReference>
<dbReference type="InterPro" id="IPR013783">
    <property type="entry name" value="Ig-like_fold"/>
</dbReference>
<dbReference type="Gene3D" id="3.40.50.2300">
    <property type="match status" value="2"/>
</dbReference>
<dbReference type="FunFam" id="1.10.287.130:FF:000003">
    <property type="entry name" value="Histidine kinase"/>
    <property type="match status" value="1"/>
</dbReference>
<dbReference type="SUPFAM" id="SSF63829">
    <property type="entry name" value="Calcium-dependent phosphotriesterase"/>
    <property type="match status" value="3"/>
</dbReference>
<keyword evidence="9" id="KW-0418">Kinase</keyword>
<dbReference type="Proteomes" id="UP000264217">
    <property type="component" value="Unassembled WGS sequence"/>
</dbReference>
<evidence type="ECO:0000256" key="11">
    <source>
        <dbReference type="ARBA" id="ARBA00022989"/>
    </source>
</evidence>
<evidence type="ECO:0000256" key="13">
    <source>
        <dbReference type="ARBA" id="ARBA00023136"/>
    </source>
</evidence>
<keyword evidence="15" id="KW-0175">Coiled coil</keyword>
<dbReference type="PROSITE" id="PS50109">
    <property type="entry name" value="HIS_KIN"/>
    <property type="match status" value="1"/>
</dbReference>
<keyword evidence="12" id="KW-0902">Two-component regulatory system</keyword>
<comment type="caution">
    <text evidence="19">The sequence shown here is derived from an EMBL/GenBank/DDBJ whole genome shotgun (WGS) entry which is preliminary data.</text>
</comment>
<dbReference type="InterPro" id="IPR001789">
    <property type="entry name" value="Sig_transdc_resp-reg_receiver"/>
</dbReference>
<dbReference type="CDD" id="cd17546">
    <property type="entry name" value="REC_hyHK_CKI1_RcsC-like"/>
    <property type="match status" value="1"/>
</dbReference>
<evidence type="ECO:0000256" key="6">
    <source>
        <dbReference type="ARBA" id="ARBA00022679"/>
    </source>
</evidence>
<evidence type="ECO:0000256" key="8">
    <source>
        <dbReference type="ARBA" id="ARBA00022741"/>
    </source>
</evidence>
<evidence type="ECO:0000256" key="12">
    <source>
        <dbReference type="ARBA" id="ARBA00023012"/>
    </source>
</evidence>
<dbReference type="Pfam" id="PF02518">
    <property type="entry name" value="HATPase_c"/>
    <property type="match status" value="1"/>
</dbReference>
<comment type="catalytic activity">
    <reaction evidence="1">
        <text>ATP + protein L-histidine = ADP + protein N-phospho-L-histidine.</text>
        <dbReference type="EC" id="2.7.13.3"/>
    </reaction>
</comment>
<dbReference type="RefSeq" id="WP_117390265.1">
    <property type="nucleotide sequence ID" value="NZ_QWDC01000001.1"/>
</dbReference>
<dbReference type="InterPro" id="IPR003594">
    <property type="entry name" value="HATPase_dom"/>
</dbReference>
<dbReference type="InterPro" id="IPR036097">
    <property type="entry name" value="HisK_dim/P_sf"/>
</dbReference>
<keyword evidence="4" id="KW-1003">Cell membrane</keyword>
<dbReference type="InterPro" id="IPR005467">
    <property type="entry name" value="His_kinase_dom"/>
</dbReference>
<feature type="transmembrane region" description="Helical" evidence="16">
    <location>
        <begin position="804"/>
        <end position="824"/>
    </location>
</feature>
<keyword evidence="6" id="KW-0808">Transferase</keyword>
<evidence type="ECO:0000256" key="15">
    <source>
        <dbReference type="SAM" id="Coils"/>
    </source>
</evidence>
<dbReference type="EMBL" id="QWDC01000001">
    <property type="protein sequence ID" value="RFZ94704.1"/>
    <property type="molecule type" value="Genomic_DNA"/>
</dbReference>
<dbReference type="InterPro" id="IPR003661">
    <property type="entry name" value="HisK_dim/P_dom"/>
</dbReference>
<evidence type="ECO:0000256" key="16">
    <source>
        <dbReference type="SAM" id="Phobius"/>
    </source>
</evidence>
<sequence>MHKYICTLITLLYATLSFGQNESLKFEHIGTADGLSQINVSCILQDKLGFMWIGTREGLNKYDGYNFTNYKHDEAAPATISSNMISDMVEDKDGNIWVATIIGLNKIERKTGNIIRFIHSDKNRNSIANNILNKLVIDEKNNIWIASQGGLDYMEISSGHITHYAYNGKPGCLPDNNVSFVYRDSGNQIWVGTASGGLSLLNKAAGTFTVYKHDVQNTQTITSNGVSCIFEDTDKRLWVGTIDAGLDYFDRRAGKFIHYRNDKALGAASLSSNNIYCLNMDLNGKLWIGSDNGGLCILDPKTNKVIDYQHDDVDKNSIIGNTVNAICRDRVGNMWLGAYSGGINLYKRSTESFTHYRHNAKPGSLSNDFVLALFEDKKQDIWIGTDGGGLNHFNRKTGEFNAYTKNNSGITGNYVLTVTQDAEGNYWMGTWADGLSIFDPKTNRFSNYTNIPDNANSLPGNNIYALTLSRDQTAWIGTYNTGLSHFDKKTGKFVNYRYAANDPNSLSSDRVYSVLEDKRGNLWVGTFDGGLNLLDRKTNKFTRFTYNPAKNSVSNDNIPDMFEDSKGFIWLSTFSGLDKFDPVTRRFTVYRKRDGLPSDVIYAVREDEQGVLWVSTNKGLSRFDPEKLQFRNFTIEDGLQDIEFKSHSAFKGNGNRLYFGGINGFNAFTPKQILKPEGFSPLVVTAFRLFNQTVLPARDKHDKSPLKDEISDTHAITLSHKQSVISFDFAALDFTSKDKKNYAYFLEGFDKKWNYIGNRNSATFTNLPAGSYTLKIKYQNSAGFWSPVTEALVITTTPPWWLTWWFKTLTVLFIAGLVYLVFILRVRSIKAQKAILERQVEDRTVQLAKMSNDERVLRQDAEKAREEAEKANKAKSIFLATMSHEIRTPMNGVMGMATLLANTSLSNEQREYTETIRNCGDSLLNVINDILDFSKIESGNMELDEHDFDLRDCIEGVLDVFAERAARANLDLVYQVDHKIPAQIIADAYRLRQILINLVGNAVKFTARGEVFICVKLKGSTDDKLELLFEVRDTGIGIPHNKINKLFKAFSQVDSSTTRRYGGTGLGLAISEKLVELMGGEIGVESKIGQGSTFSFTIKAKEGIRSQRNYVHLNTEEVKNKRVLVVDDNATNREILEEQLRQWNFIPAVAASGEEALNILSGADKVDLVISDMNMPELDGVGLAGKIRANSQVPIILLTSMGNEQSKKYTHLFNVALSKPTKHQVLYKHIIEQLKLSTEPSAEVVPVQTPFSEDFARHHPMNILIAEDNAINQKLAKYILNKMGYKPDIAGNGHEALNAMVNKRYNLILMDVQMPEMDGLEATRFIRKNMEYQPAIVAMTANAMVEDKEECLAAGMDAYLSKPLKLQELMDTLVAFDGSKAVS</sequence>
<dbReference type="SUPFAM" id="SSF52172">
    <property type="entry name" value="CheY-like"/>
    <property type="match status" value="2"/>
</dbReference>
<dbReference type="FunFam" id="2.60.40.10:FF:000791">
    <property type="entry name" value="Two-component system sensor histidine kinase/response regulator"/>
    <property type="match status" value="1"/>
</dbReference>
<dbReference type="CDD" id="cd16922">
    <property type="entry name" value="HATPase_EvgS-ArcB-TorS-like"/>
    <property type="match status" value="1"/>
</dbReference>
<evidence type="ECO:0000313" key="20">
    <source>
        <dbReference type="Proteomes" id="UP000264217"/>
    </source>
</evidence>
<keyword evidence="7 16" id="KW-0812">Transmembrane</keyword>
<dbReference type="InterPro" id="IPR011123">
    <property type="entry name" value="Y_Y_Y"/>
</dbReference>
<feature type="domain" description="Response regulatory" evidence="18">
    <location>
        <begin position="1122"/>
        <end position="1234"/>
    </location>
</feature>
<evidence type="ECO:0000256" key="10">
    <source>
        <dbReference type="ARBA" id="ARBA00022840"/>
    </source>
</evidence>
<feature type="coiled-coil region" evidence="15">
    <location>
        <begin position="847"/>
        <end position="874"/>
    </location>
</feature>
<dbReference type="PROSITE" id="PS50110">
    <property type="entry name" value="RESPONSE_REGULATORY"/>
    <property type="match status" value="2"/>
</dbReference>
<dbReference type="OrthoDB" id="9809670at2"/>
<keyword evidence="8" id="KW-0547">Nucleotide-binding</keyword>
<evidence type="ECO:0000256" key="4">
    <source>
        <dbReference type="ARBA" id="ARBA00022475"/>
    </source>
</evidence>
<evidence type="ECO:0000313" key="19">
    <source>
        <dbReference type="EMBL" id="RFZ94704.1"/>
    </source>
</evidence>
<accession>A0A372NXS7</accession>
<dbReference type="InterPro" id="IPR004358">
    <property type="entry name" value="Sig_transdc_His_kin-like_C"/>
</dbReference>
<gene>
    <name evidence="19" type="ORF">D0C36_03965</name>
</gene>
<protein>
    <recommendedName>
        <fullName evidence="3">histidine kinase</fullName>
        <ecNumber evidence="3">2.7.13.3</ecNumber>
    </recommendedName>
</protein>
<keyword evidence="11 16" id="KW-1133">Transmembrane helix</keyword>
<dbReference type="SMART" id="SM00387">
    <property type="entry name" value="HATPase_c"/>
    <property type="match status" value="1"/>
</dbReference>
<dbReference type="InterPro" id="IPR011006">
    <property type="entry name" value="CheY-like_superfamily"/>
</dbReference>
<dbReference type="PANTHER" id="PTHR45339">
    <property type="entry name" value="HYBRID SIGNAL TRANSDUCTION HISTIDINE KINASE J"/>
    <property type="match status" value="1"/>
</dbReference>
<dbReference type="InterPro" id="IPR015943">
    <property type="entry name" value="WD40/YVTN_repeat-like_dom_sf"/>
</dbReference>
<feature type="modified residue" description="4-aspartylphosphate" evidence="14">
    <location>
        <position position="1311"/>
    </location>
</feature>
<keyword evidence="13 16" id="KW-0472">Membrane</keyword>
<dbReference type="PRINTS" id="PR00344">
    <property type="entry name" value="BCTRLSENSOR"/>
</dbReference>
<dbReference type="Gene3D" id="3.30.565.10">
    <property type="entry name" value="Histidine kinase-like ATPase, C-terminal domain"/>
    <property type="match status" value="1"/>
</dbReference>
<keyword evidence="20" id="KW-1185">Reference proteome</keyword>
<evidence type="ECO:0000256" key="3">
    <source>
        <dbReference type="ARBA" id="ARBA00012438"/>
    </source>
</evidence>
<dbReference type="GO" id="GO:0005886">
    <property type="term" value="C:plasma membrane"/>
    <property type="evidence" value="ECO:0007669"/>
    <property type="project" value="UniProtKB-SubCell"/>
</dbReference>
<dbReference type="InterPro" id="IPR011110">
    <property type="entry name" value="Reg_prop"/>
</dbReference>
<dbReference type="GO" id="GO:0005524">
    <property type="term" value="F:ATP binding"/>
    <property type="evidence" value="ECO:0007669"/>
    <property type="project" value="UniProtKB-KW"/>
</dbReference>
<dbReference type="Gene3D" id="2.60.40.10">
    <property type="entry name" value="Immunoglobulins"/>
    <property type="match status" value="1"/>
</dbReference>
<dbReference type="FunFam" id="3.30.565.10:FF:000010">
    <property type="entry name" value="Sensor histidine kinase RcsC"/>
    <property type="match status" value="1"/>
</dbReference>
<dbReference type="CDD" id="cd00082">
    <property type="entry name" value="HisKA"/>
    <property type="match status" value="1"/>
</dbReference>
<evidence type="ECO:0000256" key="1">
    <source>
        <dbReference type="ARBA" id="ARBA00000085"/>
    </source>
</evidence>
<dbReference type="SMART" id="SM00388">
    <property type="entry name" value="HisKA"/>
    <property type="match status" value="1"/>
</dbReference>
<evidence type="ECO:0000256" key="7">
    <source>
        <dbReference type="ARBA" id="ARBA00022692"/>
    </source>
</evidence>
<dbReference type="SUPFAM" id="SSF47384">
    <property type="entry name" value="Homodimeric domain of signal transducing histidine kinase"/>
    <property type="match status" value="1"/>
</dbReference>
<organism evidence="19 20">
    <name type="scientific">Mucilaginibacter conchicola</name>
    <dbReference type="NCBI Taxonomy" id="2303333"/>
    <lineage>
        <taxon>Bacteria</taxon>
        <taxon>Pseudomonadati</taxon>
        <taxon>Bacteroidota</taxon>
        <taxon>Sphingobacteriia</taxon>
        <taxon>Sphingobacteriales</taxon>
        <taxon>Sphingobacteriaceae</taxon>
        <taxon>Mucilaginibacter</taxon>
    </lineage>
</organism>
<feature type="domain" description="Response regulatory" evidence="18">
    <location>
        <begin position="1262"/>
        <end position="1377"/>
    </location>
</feature>
<dbReference type="EC" id="2.7.13.3" evidence="3"/>
<feature type="domain" description="Histidine kinase" evidence="17">
    <location>
        <begin position="881"/>
        <end position="1102"/>
    </location>
</feature>
<evidence type="ECO:0000256" key="5">
    <source>
        <dbReference type="ARBA" id="ARBA00022553"/>
    </source>
</evidence>
<dbReference type="SMART" id="SM00448">
    <property type="entry name" value="REC"/>
    <property type="match status" value="2"/>
</dbReference>
<evidence type="ECO:0000256" key="9">
    <source>
        <dbReference type="ARBA" id="ARBA00022777"/>
    </source>
</evidence>
<reference evidence="19 20" key="1">
    <citation type="submission" date="2018-08" db="EMBL/GenBank/DDBJ databases">
        <title>Mucilaginibacter sp. MYSH2.</title>
        <authorList>
            <person name="Seo T."/>
        </authorList>
    </citation>
    <scope>NUCLEOTIDE SEQUENCE [LARGE SCALE GENOMIC DNA]</scope>
    <source>
        <strain evidence="19 20">MYSH2</strain>
    </source>
</reference>
<dbReference type="Gene3D" id="2.130.10.10">
    <property type="entry name" value="YVTN repeat-like/Quinoprotein amine dehydrogenase"/>
    <property type="match status" value="4"/>
</dbReference>
<dbReference type="Gene3D" id="1.10.287.130">
    <property type="match status" value="1"/>
</dbReference>
<name>A0A372NXS7_9SPHI</name>
<evidence type="ECO:0000259" key="17">
    <source>
        <dbReference type="PROSITE" id="PS50109"/>
    </source>
</evidence>